<comment type="caution">
    <text evidence="1">The sequence shown here is derived from an EMBL/GenBank/DDBJ whole genome shotgun (WGS) entry which is preliminary data.</text>
</comment>
<proteinExistence type="predicted"/>
<accession>D3AAN3</accession>
<reference evidence="1 2" key="1">
    <citation type="submission" date="2010-01" db="EMBL/GenBank/DDBJ databases">
        <authorList>
            <person name="Weinstock G."/>
            <person name="Sodergren E."/>
            <person name="Clifton S."/>
            <person name="Fulton L."/>
            <person name="Fulton B."/>
            <person name="Courtney L."/>
            <person name="Fronick C."/>
            <person name="Harrison M."/>
            <person name="Strong C."/>
            <person name="Farmer C."/>
            <person name="Delahaunty K."/>
            <person name="Markovic C."/>
            <person name="Hall O."/>
            <person name="Minx P."/>
            <person name="Tomlinson C."/>
            <person name="Mitreva M."/>
            <person name="Nelson J."/>
            <person name="Hou S."/>
            <person name="Wollam A."/>
            <person name="Pepin K.H."/>
            <person name="Johnson M."/>
            <person name="Bhonagiri V."/>
            <person name="Nash W.E."/>
            <person name="Warren W."/>
            <person name="Chinwalla A."/>
            <person name="Mardis E.R."/>
            <person name="Wilson R.K."/>
        </authorList>
    </citation>
    <scope>NUCLEOTIDE SEQUENCE [LARGE SCALE GENOMIC DNA]</scope>
    <source>
        <strain evidence="1 2">DSM 13479</strain>
    </source>
</reference>
<name>D3AAN3_9FIRM</name>
<evidence type="ECO:0000313" key="1">
    <source>
        <dbReference type="EMBL" id="EFD01135.1"/>
    </source>
</evidence>
<dbReference type="Proteomes" id="UP000004968">
    <property type="component" value="Unassembled WGS sequence"/>
</dbReference>
<dbReference type="HOGENOM" id="CLU_2699698_0_0_9"/>
<gene>
    <name evidence="1" type="ORF">CLOSTHATH_00654</name>
</gene>
<evidence type="ECO:0000313" key="2">
    <source>
        <dbReference type="Proteomes" id="UP000004968"/>
    </source>
</evidence>
<dbReference type="EMBL" id="ACIO01000038">
    <property type="protein sequence ID" value="EFD01135.1"/>
    <property type="molecule type" value="Genomic_DNA"/>
</dbReference>
<protein>
    <submittedName>
        <fullName evidence="1">Uncharacterized protein</fullName>
    </submittedName>
</protein>
<dbReference type="AlphaFoldDB" id="D3AAN3"/>
<sequence>MNETGVASSEKSCYNFVEDNYIDRSVKRKVDSLFGVDYGVYAKALLRLLEIRITHSRHVETVIMMKNCGFKKK</sequence>
<organism evidence="1 2">
    <name type="scientific">Hungatella hathewayi DSM 13479</name>
    <dbReference type="NCBI Taxonomy" id="566550"/>
    <lineage>
        <taxon>Bacteria</taxon>
        <taxon>Bacillati</taxon>
        <taxon>Bacillota</taxon>
        <taxon>Clostridia</taxon>
        <taxon>Lachnospirales</taxon>
        <taxon>Lachnospiraceae</taxon>
        <taxon>Hungatella</taxon>
    </lineage>
</organism>